<keyword evidence="1" id="KW-0378">Hydrolase</keyword>
<dbReference type="Pfam" id="PF14196">
    <property type="entry name" value="ATC_hydrolase"/>
    <property type="match status" value="1"/>
</dbReference>
<dbReference type="Proteomes" id="UP000677305">
    <property type="component" value="Chromosome"/>
</dbReference>
<organism evidence="1 2">
    <name type="scientific">Vallitalea guaymasensis</name>
    <dbReference type="NCBI Taxonomy" id="1185412"/>
    <lineage>
        <taxon>Bacteria</taxon>
        <taxon>Bacillati</taxon>
        <taxon>Bacillota</taxon>
        <taxon>Clostridia</taxon>
        <taxon>Lachnospirales</taxon>
        <taxon>Vallitaleaceae</taxon>
        <taxon>Vallitalea</taxon>
    </lineage>
</organism>
<evidence type="ECO:0000313" key="1">
    <source>
        <dbReference type="EMBL" id="QUH28022.1"/>
    </source>
</evidence>
<reference evidence="1 2" key="1">
    <citation type="submission" date="2020-07" db="EMBL/GenBank/DDBJ databases">
        <title>Vallitalea guaymasensis genome.</title>
        <authorList>
            <person name="Postec A."/>
        </authorList>
    </citation>
    <scope>NUCLEOTIDE SEQUENCE [LARGE SCALE GENOMIC DNA]</scope>
    <source>
        <strain evidence="1 2">Ra1766G1</strain>
    </source>
</reference>
<evidence type="ECO:0000313" key="2">
    <source>
        <dbReference type="Proteomes" id="UP000677305"/>
    </source>
</evidence>
<dbReference type="AlphaFoldDB" id="A0A8J8M7V7"/>
<dbReference type="RefSeq" id="WP_212692299.1">
    <property type="nucleotide sequence ID" value="NZ_CP058561.1"/>
</dbReference>
<dbReference type="KEGG" id="vgu:HYG85_03465"/>
<sequence length="205" mass="23427">MSQTKVYWLVFKGILKKQISKRYSKEFTKDLLKKTKTEYNAMISRAPDIGGKENKLIMNIYAGGIFIACYKAADKAISPEIMGNIILDGLKQSKIVKFVCKGQDQTTQKFKNWVSSVSKWTQENADKYPANWIMREDNSKHDTGTYFEFSRCGLCELCKLENCTELAPYLCETDYVTASFGKSKLIRKSTLAEGASCCDFWYVNK</sequence>
<dbReference type="GO" id="GO:0016787">
    <property type="term" value="F:hydrolase activity"/>
    <property type="evidence" value="ECO:0007669"/>
    <property type="project" value="UniProtKB-KW"/>
</dbReference>
<dbReference type="EMBL" id="CP058561">
    <property type="protein sequence ID" value="QUH28022.1"/>
    <property type="molecule type" value="Genomic_DNA"/>
</dbReference>
<keyword evidence="2" id="KW-1185">Reference proteome</keyword>
<name>A0A8J8M7V7_9FIRM</name>
<protein>
    <submittedName>
        <fullName evidence="1">L-2-amino-thiazoline-4-carboxylic acid hydrolase</fullName>
    </submittedName>
</protein>
<proteinExistence type="predicted"/>
<accession>A0A8J8M7V7</accession>
<dbReference type="InterPro" id="IPR026002">
    <property type="entry name" value="ATC_hydrolase-like"/>
</dbReference>
<gene>
    <name evidence="1" type="ORF">HYG85_03465</name>
</gene>